<protein>
    <submittedName>
        <fullName evidence="2">Uma2 family endonuclease</fullName>
    </submittedName>
</protein>
<dbReference type="EMBL" id="JACJPY010000054">
    <property type="protein sequence ID" value="MBD2151463.1"/>
    <property type="molecule type" value="Genomic_DNA"/>
</dbReference>
<dbReference type="InterPro" id="IPR012296">
    <property type="entry name" value="Nuclease_put_TT1808"/>
</dbReference>
<evidence type="ECO:0000313" key="3">
    <source>
        <dbReference type="Proteomes" id="UP000631421"/>
    </source>
</evidence>
<evidence type="ECO:0000259" key="1">
    <source>
        <dbReference type="Pfam" id="PF05685"/>
    </source>
</evidence>
<reference evidence="2" key="2">
    <citation type="submission" date="2020-08" db="EMBL/GenBank/DDBJ databases">
        <authorList>
            <person name="Chen M."/>
            <person name="Teng W."/>
            <person name="Zhao L."/>
            <person name="Hu C."/>
            <person name="Zhou Y."/>
            <person name="Han B."/>
            <person name="Song L."/>
            <person name="Shu W."/>
        </authorList>
    </citation>
    <scope>NUCLEOTIDE SEQUENCE</scope>
    <source>
        <strain evidence="2">FACHB-1277</strain>
    </source>
</reference>
<organism evidence="2 3">
    <name type="scientific">Pseudanabaena cinerea FACHB-1277</name>
    <dbReference type="NCBI Taxonomy" id="2949581"/>
    <lineage>
        <taxon>Bacteria</taxon>
        <taxon>Bacillati</taxon>
        <taxon>Cyanobacteriota</taxon>
        <taxon>Cyanophyceae</taxon>
        <taxon>Pseudanabaenales</taxon>
        <taxon>Pseudanabaenaceae</taxon>
        <taxon>Pseudanabaena</taxon>
        <taxon>Pseudanabaena cinerea</taxon>
    </lineage>
</organism>
<dbReference type="RefSeq" id="WP_190351880.1">
    <property type="nucleotide sequence ID" value="NZ_JACJPY010000054.1"/>
</dbReference>
<comment type="caution">
    <text evidence="2">The sequence shown here is derived from an EMBL/GenBank/DDBJ whole genome shotgun (WGS) entry which is preliminary data.</text>
</comment>
<dbReference type="GO" id="GO:0004519">
    <property type="term" value="F:endonuclease activity"/>
    <property type="evidence" value="ECO:0007669"/>
    <property type="project" value="UniProtKB-KW"/>
</dbReference>
<sequence length="216" mass="24961">MITLTQSKSGIESSSKLEQGKNLDLSFDQFLEQCPEDGRYELVDGKMVKILATRIHYDIAWLILKSFDREIDRLSLNYVVNDVTAVLTINKKGKEQGRHPDVSVINRDLWRRDRLDYRGIREPIQLAVEVVSTNWEDDYIDKLDEYARLGIPEYWIVDYLAIGSRDYLGDPKLPSVLILNLDTEGKYQMARFQNSDRLISATFPELNLTVEQIMAA</sequence>
<feature type="domain" description="Putative restriction endonuclease" evidence="1">
    <location>
        <begin position="27"/>
        <end position="211"/>
    </location>
</feature>
<dbReference type="PANTHER" id="PTHR34107:SF2">
    <property type="entry name" value="SLL0888 PROTEIN"/>
    <property type="match status" value="1"/>
</dbReference>
<reference evidence="2" key="1">
    <citation type="journal article" date="2015" name="ISME J.">
        <title>Draft Genome Sequence of Streptomyces incarnatus NRRL8089, which Produces the Nucleoside Antibiotic Sinefungin.</title>
        <authorList>
            <person name="Oshima K."/>
            <person name="Hattori M."/>
            <person name="Shimizu H."/>
            <person name="Fukuda K."/>
            <person name="Nemoto M."/>
            <person name="Inagaki K."/>
            <person name="Tamura T."/>
        </authorList>
    </citation>
    <scope>NUCLEOTIDE SEQUENCE</scope>
    <source>
        <strain evidence="2">FACHB-1277</strain>
    </source>
</reference>
<dbReference type="AlphaFoldDB" id="A0A926UV68"/>
<dbReference type="Gene3D" id="3.90.1570.10">
    <property type="entry name" value="tt1808, chain A"/>
    <property type="match status" value="1"/>
</dbReference>
<keyword evidence="2" id="KW-0378">Hydrolase</keyword>
<dbReference type="Proteomes" id="UP000631421">
    <property type="component" value="Unassembled WGS sequence"/>
</dbReference>
<dbReference type="InterPro" id="IPR011335">
    <property type="entry name" value="Restrct_endonuc-II-like"/>
</dbReference>
<dbReference type="Pfam" id="PF05685">
    <property type="entry name" value="Uma2"/>
    <property type="match status" value="1"/>
</dbReference>
<keyword evidence="3" id="KW-1185">Reference proteome</keyword>
<name>A0A926UV68_9CYAN</name>
<dbReference type="SUPFAM" id="SSF52980">
    <property type="entry name" value="Restriction endonuclease-like"/>
    <property type="match status" value="1"/>
</dbReference>
<dbReference type="CDD" id="cd06260">
    <property type="entry name" value="DUF820-like"/>
    <property type="match status" value="1"/>
</dbReference>
<evidence type="ECO:0000313" key="2">
    <source>
        <dbReference type="EMBL" id="MBD2151463.1"/>
    </source>
</evidence>
<keyword evidence="2" id="KW-0540">Nuclease</keyword>
<gene>
    <name evidence="2" type="ORF">H6F44_15235</name>
</gene>
<accession>A0A926UV68</accession>
<keyword evidence="2" id="KW-0255">Endonuclease</keyword>
<dbReference type="PANTHER" id="PTHR34107">
    <property type="entry name" value="SLL0198 PROTEIN-RELATED"/>
    <property type="match status" value="1"/>
</dbReference>
<proteinExistence type="predicted"/>
<dbReference type="InterPro" id="IPR008538">
    <property type="entry name" value="Uma2"/>
</dbReference>